<sequence>MSAILPSDASIPGHGFYLIAENGFTNADYVVELEFHNGPDSVELRDETGTKVDGLMYGGFTVGGEGDPSIGVGPGYTLERYSDSLRKKQDSSGGNGYDTDNNSRDFVSI</sequence>
<name>A0A133VJI1_9EURY</name>
<evidence type="ECO:0000313" key="2">
    <source>
        <dbReference type="EMBL" id="KXB06596.1"/>
    </source>
</evidence>
<proteinExistence type="predicted"/>
<evidence type="ECO:0000256" key="1">
    <source>
        <dbReference type="SAM" id="MobiDB-lite"/>
    </source>
</evidence>
<organism evidence="2 3">
    <name type="scientific">candidate division MSBL1 archaeon SCGC-AAA382K21</name>
    <dbReference type="NCBI Taxonomy" id="1698283"/>
    <lineage>
        <taxon>Archaea</taxon>
        <taxon>Methanobacteriati</taxon>
        <taxon>Methanobacteriota</taxon>
        <taxon>candidate division MSBL1</taxon>
    </lineage>
</organism>
<reference evidence="2 3" key="1">
    <citation type="journal article" date="2016" name="Sci. Rep.">
        <title>Metabolic traits of an uncultured archaeal lineage -MSBL1- from brine pools of the Red Sea.</title>
        <authorList>
            <person name="Mwirichia R."/>
            <person name="Alam I."/>
            <person name="Rashid M."/>
            <person name="Vinu M."/>
            <person name="Ba-Alawi W."/>
            <person name="Anthony Kamau A."/>
            <person name="Kamanda Ngugi D."/>
            <person name="Goker M."/>
            <person name="Klenk H.P."/>
            <person name="Bajic V."/>
            <person name="Stingl U."/>
        </authorList>
    </citation>
    <scope>NUCLEOTIDE SEQUENCE [LARGE SCALE GENOMIC DNA]</scope>
    <source>
        <strain evidence="2">SCGC-AAA382K21</strain>
    </source>
</reference>
<keyword evidence="3" id="KW-1185">Reference proteome</keyword>
<protein>
    <submittedName>
        <fullName evidence="2">Uncharacterized protein</fullName>
    </submittedName>
</protein>
<feature type="region of interest" description="Disordered" evidence="1">
    <location>
        <begin position="82"/>
        <end position="109"/>
    </location>
</feature>
<dbReference type="Proteomes" id="UP000070504">
    <property type="component" value="Unassembled WGS sequence"/>
</dbReference>
<dbReference type="EMBL" id="LHYH01000034">
    <property type="protein sequence ID" value="KXB06596.1"/>
    <property type="molecule type" value="Genomic_DNA"/>
</dbReference>
<dbReference type="AlphaFoldDB" id="A0A133VJI1"/>
<evidence type="ECO:0000313" key="3">
    <source>
        <dbReference type="Proteomes" id="UP000070504"/>
    </source>
</evidence>
<gene>
    <name evidence="2" type="ORF">AKJ54_01255</name>
</gene>
<comment type="caution">
    <text evidence="2">The sequence shown here is derived from an EMBL/GenBank/DDBJ whole genome shotgun (WGS) entry which is preliminary data.</text>
</comment>
<accession>A0A133VJI1</accession>